<comment type="caution">
    <text evidence="3">The sequence shown here is derived from an EMBL/GenBank/DDBJ whole genome shotgun (WGS) entry which is preliminary data.</text>
</comment>
<dbReference type="Gene3D" id="3.40.190.10">
    <property type="entry name" value="Periplasmic binding protein-like II"/>
    <property type="match status" value="1"/>
</dbReference>
<comment type="similarity">
    <text evidence="1">Belongs to the UPF0065 (bug) family.</text>
</comment>
<keyword evidence="4" id="KW-1185">Reference proteome</keyword>
<proteinExistence type="inferred from homology"/>
<evidence type="ECO:0000256" key="2">
    <source>
        <dbReference type="SAM" id="SignalP"/>
    </source>
</evidence>
<dbReference type="RefSeq" id="WP_301592524.1">
    <property type="nucleotide sequence ID" value="NZ_JAPFQI010000033.1"/>
</dbReference>
<dbReference type="Pfam" id="PF03401">
    <property type="entry name" value="TctC"/>
    <property type="match status" value="1"/>
</dbReference>
<sequence>MRRMHLALTAVVTGLTLLAEPAQAQQPTVDPVRLLVGFPPGNASDLAARVLADGLQGRLGRPVTVENRVGGGGMVAAEAVARAVPDGTTLGVIAPLALAIARHTRTLPFDPQADFTPLSLFASAPMLVLVAPEHPARNLREMAEALRTEPDASCGSNSGVGHSLVAVLLVRSLRVACRHVPYPDPSKAPDDLRTGTIRTYVSVPPPVLSAVREGRVRVLAVAAPRPVAFLPGVPTVAETLPGFEAVDAWALLGPQRLPEALAARLERAAVEAARDAAAAARLRALGAEPVGSSATELAEIMRAEDARWGSAVRQAGPSSN</sequence>
<feature type="chain" id="PRO_5046350201" evidence="2">
    <location>
        <begin position="25"/>
        <end position="320"/>
    </location>
</feature>
<dbReference type="InterPro" id="IPR042100">
    <property type="entry name" value="Bug_dom1"/>
</dbReference>
<protein>
    <submittedName>
        <fullName evidence="3">Tripartite tricarboxylate transporter substrate binding protein</fullName>
    </submittedName>
</protein>
<dbReference type="EMBL" id="JAPFQI010000033">
    <property type="protein sequence ID" value="MCW8088326.1"/>
    <property type="molecule type" value="Genomic_DNA"/>
</dbReference>
<dbReference type="Proteomes" id="UP001526430">
    <property type="component" value="Unassembled WGS sequence"/>
</dbReference>
<gene>
    <name evidence="3" type="ORF">OF850_22345</name>
</gene>
<accession>A0ABT3P1Q4</accession>
<dbReference type="InterPro" id="IPR005064">
    <property type="entry name" value="BUG"/>
</dbReference>
<name>A0ABT3P1Q4_9PROT</name>
<dbReference type="PANTHER" id="PTHR42928">
    <property type="entry name" value="TRICARBOXYLATE-BINDING PROTEIN"/>
    <property type="match status" value="1"/>
</dbReference>
<feature type="signal peptide" evidence="2">
    <location>
        <begin position="1"/>
        <end position="24"/>
    </location>
</feature>
<reference evidence="3 4" key="1">
    <citation type="submission" date="2022-10" db="EMBL/GenBank/DDBJ databases">
        <title>Roseococcus glaciei nov., sp. nov., isolated from glacier.</title>
        <authorList>
            <person name="Liu Q."/>
            <person name="Xin Y.-H."/>
        </authorList>
    </citation>
    <scope>NUCLEOTIDE SEQUENCE [LARGE SCALE GENOMIC DNA]</scope>
    <source>
        <strain evidence="3 4">MDT2-1-1</strain>
    </source>
</reference>
<evidence type="ECO:0000313" key="3">
    <source>
        <dbReference type="EMBL" id="MCW8088326.1"/>
    </source>
</evidence>
<evidence type="ECO:0000313" key="4">
    <source>
        <dbReference type="Proteomes" id="UP001526430"/>
    </source>
</evidence>
<keyword evidence="2" id="KW-0732">Signal</keyword>
<dbReference type="PANTHER" id="PTHR42928:SF5">
    <property type="entry name" value="BLR1237 PROTEIN"/>
    <property type="match status" value="1"/>
</dbReference>
<organism evidence="3 4">
    <name type="scientific">Sabulicella glaciei</name>
    <dbReference type="NCBI Taxonomy" id="2984948"/>
    <lineage>
        <taxon>Bacteria</taxon>
        <taxon>Pseudomonadati</taxon>
        <taxon>Pseudomonadota</taxon>
        <taxon>Alphaproteobacteria</taxon>
        <taxon>Acetobacterales</taxon>
        <taxon>Acetobacteraceae</taxon>
        <taxon>Sabulicella</taxon>
    </lineage>
</organism>
<evidence type="ECO:0000256" key="1">
    <source>
        <dbReference type="ARBA" id="ARBA00006987"/>
    </source>
</evidence>
<dbReference type="CDD" id="cd07012">
    <property type="entry name" value="PBP2_Bug_TTT"/>
    <property type="match status" value="1"/>
</dbReference>
<dbReference type="Gene3D" id="3.40.190.150">
    <property type="entry name" value="Bordetella uptake gene, domain 1"/>
    <property type="match status" value="1"/>
</dbReference>